<name>A0A834W3X2_9FABA</name>
<feature type="chain" id="PRO_5032957495" evidence="1">
    <location>
        <begin position="23"/>
        <end position="120"/>
    </location>
</feature>
<dbReference type="PANTHER" id="PTHR47295">
    <property type="entry name" value="EG45-LIKE DOMAIN CONTAINING PROTEIN 1-RELATED"/>
    <property type="match status" value="1"/>
</dbReference>
<dbReference type="GO" id="GO:0009627">
    <property type="term" value="P:systemic acquired resistance"/>
    <property type="evidence" value="ECO:0007669"/>
    <property type="project" value="InterPro"/>
</dbReference>
<sequence length="120" mass="12687">MAFFFALSFALVVGHGNKLVRATFYNPPYNPSACFGNSKINGVMIAAAGSDLFKKSVCGKKFSVKCVGKSHACKTNKPIVVTFVDMCPGCGGSNIDLSREAFGSIAHRSAGVIDVEIHPL</sequence>
<proteinExistence type="predicted"/>
<dbReference type="SMART" id="SM00837">
    <property type="entry name" value="DPBB_1"/>
    <property type="match status" value="1"/>
</dbReference>
<organism evidence="3 4">
    <name type="scientific">Senna tora</name>
    <dbReference type="NCBI Taxonomy" id="362788"/>
    <lineage>
        <taxon>Eukaryota</taxon>
        <taxon>Viridiplantae</taxon>
        <taxon>Streptophyta</taxon>
        <taxon>Embryophyta</taxon>
        <taxon>Tracheophyta</taxon>
        <taxon>Spermatophyta</taxon>
        <taxon>Magnoliopsida</taxon>
        <taxon>eudicotyledons</taxon>
        <taxon>Gunneridae</taxon>
        <taxon>Pentapetalae</taxon>
        <taxon>rosids</taxon>
        <taxon>fabids</taxon>
        <taxon>Fabales</taxon>
        <taxon>Fabaceae</taxon>
        <taxon>Caesalpinioideae</taxon>
        <taxon>Cassia clade</taxon>
        <taxon>Senna</taxon>
    </lineage>
</organism>
<dbReference type="SUPFAM" id="SSF50685">
    <property type="entry name" value="Barwin-like endoglucanases"/>
    <property type="match status" value="1"/>
</dbReference>
<dbReference type="InterPro" id="IPR036908">
    <property type="entry name" value="RlpA-like_sf"/>
</dbReference>
<feature type="domain" description="Expansin-like EG45" evidence="2">
    <location>
        <begin position="10"/>
        <end position="120"/>
    </location>
</feature>
<dbReference type="InterPro" id="IPR044206">
    <property type="entry name" value="EGC1/2"/>
</dbReference>
<reference evidence="3" key="1">
    <citation type="submission" date="2020-09" db="EMBL/GenBank/DDBJ databases">
        <title>Genome-Enabled Discovery of Anthraquinone Biosynthesis in Senna tora.</title>
        <authorList>
            <person name="Kang S.-H."/>
            <person name="Pandey R.P."/>
            <person name="Lee C.-M."/>
            <person name="Sim J.-S."/>
            <person name="Jeong J.-T."/>
            <person name="Choi B.-S."/>
            <person name="Jung M."/>
            <person name="Ginzburg D."/>
            <person name="Zhao K."/>
            <person name="Won S.Y."/>
            <person name="Oh T.-J."/>
            <person name="Yu Y."/>
            <person name="Kim N.-H."/>
            <person name="Lee O.R."/>
            <person name="Lee T.-H."/>
            <person name="Bashyal P."/>
            <person name="Kim T.-S."/>
            <person name="Lee W.-H."/>
            <person name="Kawkins C."/>
            <person name="Kim C.-K."/>
            <person name="Kim J.S."/>
            <person name="Ahn B.O."/>
            <person name="Rhee S.Y."/>
            <person name="Sohng J.K."/>
        </authorList>
    </citation>
    <scope>NUCLEOTIDE SEQUENCE</scope>
    <source>
        <tissue evidence="3">Leaf</tissue>
    </source>
</reference>
<dbReference type="PROSITE" id="PS50842">
    <property type="entry name" value="EXPANSIN_EG45"/>
    <property type="match status" value="1"/>
</dbReference>
<dbReference type="OrthoDB" id="623670at2759"/>
<dbReference type="CDD" id="cd22269">
    <property type="entry name" value="DPBB_EG45-like"/>
    <property type="match status" value="1"/>
</dbReference>
<evidence type="ECO:0000313" key="4">
    <source>
        <dbReference type="Proteomes" id="UP000634136"/>
    </source>
</evidence>
<dbReference type="Pfam" id="PF03330">
    <property type="entry name" value="DPBB_1"/>
    <property type="match status" value="1"/>
</dbReference>
<dbReference type="GO" id="GO:0048046">
    <property type="term" value="C:apoplast"/>
    <property type="evidence" value="ECO:0007669"/>
    <property type="project" value="InterPro"/>
</dbReference>
<evidence type="ECO:0000313" key="3">
    <source>
        <dbReference type="EMBL" id="KAF7808535.1"/>
    </source>
</evidence>
<dbReference type="EMBL" id="JAAIUW010000011">
    <property type="protein sequence ID" value="KAF7808535.1"/>
    <property type="molecule type" value="Genomic_DNA"/>
</dbReference>
<keyword evidence="1" id="KW-0732">Signal</keyword>
<comment type="caution">
    <text evidence="3">The sequence shown here is derived from an EMBL/GenBank/DDBJ whole genome shotgun (WGS) entry which is preliminary data.</text>
</comment>
<accession>A0A834W3X2</accession>
<feature type="signal peptide" evidence="1">
    <location>
        <begin position="1"/>
        <end position="22"/>
    </location>
</feature>
<dbReference type="Gene3D" id="2.40.40.10">
    <property type="entry name" value="RlpA-like domain"/>
    <property type="match status" value="1"/>
</dbReference>
<gene>
    <name evidence="3" type="ORF">G2W53_035278</name>
</gene>
<dbReference type="PANTHER" id="PTHR47295:SF2">
    <property type="entry name" value="EG45-LIKE DOMAIN CONTAINING PROTEIN 1-RELATED"/>
    <property type="match status" value="1"/>
</dbReference>
<dbReference type="InterPro" id="IPR007112">
    <property type="entry name" value="Expansin/allergen_DPBB_dom"/>
</dbReference>
<evidence type="ECO:0000259" key="2">
    <source>
        <dbReference type="PROSITE" id="PS50842"/>
    </source>
</evidence>
<dbReference type="AlphaFoldDB" id="A0A834W3X2"/>
<keyword evidence="4" id="KW-1185">Reference proteome</keyword>
<dbReference type="Proteomes" id="UP000634136">
    <property type="component" value="Unassembled WGS sequence"/>
</dbReference>
<evidence type="ECO:0000256" key="1">
    <source>
        <dbReference type="SAM" id="SignalP"/>
    </source>
</evidence>
<dbReference type="InterPro" id="IPR009009">
    <property type="entry name" value="RlpA-like_DPBB"/>
</dbReference>
<protein>
    <submittedName>
        <fullName evidence="3">EG45-like domain containing protein</fullName>
    </submittedName>
</protein>